<dbReference type="InterPro" id="IPR036179">
    <property type="entry name" value="Ig-like_dom_sf"/>
</dbReference>
<feature type="domain" description="Ig-like" evidence="4">
    <location>
        <begin position="19"/>
        <end position="105"/>
    </location>
</feature>
<dbReference type="PANTHER" id="PTHR23266">
    <property type="entry name" value="IMMUNOGLOBULIN HEAVY CHAIN"/>
    <property type="match status" value="1"/>
</dbReference>
<dbReference type="SMART" id="SM00406">
    <property type="entry name" value="IGv"/>
    <property type="match status" value="1"/>
</dbReference>
<name>A0A7K6QP28_9PASS</name>
<dbReference type="EMBL" id="VZRZ01003934">
    <property type="protein sequence ID" value="NWW75510.1"/>
    <property type="molecule type" value="Genomic_DNA"/>
</dbReference>
<keyword evidence="2" id="KW-1064">Adaptive immunity</keyword>
<dbReference type="OrthoDB" id="9426090at2759"/>
<keyword evidence="6" id="KW-1185">Reference proteome</keyword>
<evidence type="ECO:0000256" key="1">
    <source>
        <dbReference type="ARBA" id="ARBA00022859"/>
    </source>
</evidence>
<gene>
    <name evidence="5" type="primary">Hv03</name>
    <name evidence="5" type="ORF">CLIRUF_R02743</name>
</gene>
<dbReference type="Pfam" id="PF07686">
    <property type="entry name" value="V-set"/>
    <property type="match status" value="1"/>
</dbReference>
<keyword evidence="1" id="KW-0391">Immunity</keyword>
<evidence type="ECO:0000259" key="4">
    <source>
        <dbReference type="PROSITE" id="PS50835"/>
    </source>
</evidence>
<dbReference type="Gene3D" id="2.60.40.10">
    <property type="entry name" value="Immunoglobulins"/>
    <property type="match status" value="1"/>
</dbReference>
<dbReference type="InterPro" id="IPR013783">
    <property type="entry name" value="Ig-like_fold"/>
</dbReference>
<evidence type="ECO:0000256" key="3">
    <source>
        <dbReference type="ARBA" id="ARBA00043265"/>
    </source>
</evidence>
<dbReference type="GO" id="GO:0002250">
    <property type="term" value="P:adaptive immune response"/>
    <property type="evidence" value="ECO:0007669"/>
    <property type="project" value="UniProtKB-KW"/>
</dbReference>
<keyword evidence="3" id="KW-1280">Immunoglobulin</keyword>
<dbReference type="InterPro" id="IPR007110">
    <property type="entry name" value="Ig-like_dom"/>
</dbReference>
<dbReference type="SUPFAM" id="SSF48726">
    <property type="entry name" value="Immunoglobulin"/>
    <property type="match status" value="1"/>
</dbReference>
<evidence type="ECO:0000313" key="6">
    <source>
        <dbReference type="Proteomes" id="UP000580879"/>
    </source>
</evidence>
<feature type="non-terminal residue" evidence="5">
    <location>
        <position position="105"/>
    </location>
</feature>
<evidence type="ECO:0000313" key="5">
    <source>
        <dbReference type="EMBL" id="NWW75510.1"/>
    </source>
</evidence>
<dbReference type="GO" id="GO:0005576">
    <property type="term" value="C:extracellular region"/>
    <property type="evidence" value="ECO:0007669"/>
    <property type="project" value="UniProtKB-ARBA"/>
</dbReference>
<dbReference type="GO" id="GO:0019814">
    <property type="term" value="C:immunoglobulin complex"/>
    <property type="evidence" value="ECO:0007669"/>
    <property type="project" value="UniProtKB-KW"/>
</dbReference>
<protein>
    <submittedName>
        <fullName evidence="5">HV03 protein</fullName>
    </submittedName>
</protein>
<accession>A0A7K6QP28</accession>
<dbReference type="AlphaFoldDB" id="A0A7K6QP28"/>
<evidence type="ECO:0000256" key="2">
    <source>
        <dbReference type="ARBA" id="ARBA00023130"/>
    </source>
</evidence>
<dbReference type="InterPro" id="IPR013106">
    <property type="entry name" value="Ig_V-set"/>
</dbReference>
<reference evidence="5 6" key="1">
    <citation type="submission" date="2019-09" db="EMBL/GenBank/DDBJ databases">
        <title>Bird 10,000 Genomes (B10K) Project - Family phase.</title>
        <authorList>
            <person name="Zhang G."/>
        </authorList>
    </citation>
    <scope>NUCLEOTIDE SEQUENCE [LARGE SCALE GENOMIC DNA]</scope>
    <source>
        <strain evidence="5">B10K-DU-029-53</strain>
    </source>
</reference>
<feature type="non-terminal residue" evidence="5">
    <location>
        <position position="1"/>
    </location>
</feature>
<organism evidence="5 6">
    <name type="scientific">Climacteris rufus</name>
    <name type="common">rufous treecreeper</name>
    <dbReference type="NCBI Taxonomy" id="47695"/>
    <lineage>
        <taxon>Eukaryota</taxon>
        <taxon>Metazoa</taxon>
        <taxon>Chordata</taxon>
        <taxon>Craniata</taxon>
        <taxon>Vertebrata</taxon>
        <taxon>Euteleostomi</taxon>
        <taxon>Archelosauria</taxon>
        <taxon>Archosauria</taxon>
        <taxon>Dinosauria</taxon>
        <taxon>Saurischia</taxon>
        <taxon>Theropoda</taxon>
        <taxon>Coelurosauria</taxon>
        <taxon>Aves</taxon>
        <taxon>Neognathae</taxon>
        <taxon>Neoaves</taxon>
        <taxon>Telluraves</taxon>
        <taxon>Australaves</taxon>
        <taxon>Passeriformes</taxon>
        <taxon>Climacteridae</taxon>
        <taxon>Climacteris</taxon>
    </lineage>
</organism>
<dbReference type="InterPro" id="IPR050199">
    <property type="entry name" value="IgHV"/>
</dbReference>
<proteinExistence type="predicted"/>
<comment type="caution">
    <text evidence="5">The sequence shown here is derived from an EMBL/GenBank/DDBJ whole genome shotgun (WGS) entry which is preliminary data.</text>
</comment>
<sequence length="105" mass="11497">GLQAQRRPEEAGGGLRAPGESVTFSCRVSNSSFEGYSIRWYLRAPGRSLEWVSSISFSGSVKKFGAAVEGRATASRDSYQSQASLSFWTLHPRDSAQYFCAIHTV</sequence>
<dbReference type="PROSITE" id="PS50835">
    <property type="entry name" value="IG_LIKE"/>
    <property type="match status" value="1"/>
</dbReference>
<dbReference type="Proteomes" id="UP000580879">
    <property type="component" value="Unassembled WGS sequence"/>
</dbReference>